<dbReference type="OrthoDB" id="407658at2759"/>
<dbReference type="PANTHER" id="PTHR12728">
    <property type="entry name" value="BRIX DOMAIN CONTAINING PROTEIN"/>
    <property type="match status" value="1"/>
</dbReference>
<dbReference type="PROSITE" id="PS50833">
    <property type="entry name" value="BRIX"/>
    <property type="match status" value="1"/>
</dbReference>
<dbReference type="GeneID" id="26842042"/>
<evidence type="ECO:0000256" key="5">
    <source>
        <dbReference type="SAM" id="MobiDB-lite"/>
    </source>
</evidence>
<dbReference type="GO" id="GO:0005730">
    <property type="term" value="C:nucleolus"/>
    <property type="evidence" value="ECO:0007669"/>
    <property type="project" value="UniProtKB-SubCell"/>
</dbReference>
<dbReference type="Proteomes" id="UP000054251">
    <property type="component" value="Unassembled WGS sequence"/>
</dbReference>
<evidence type="ECO:0000313" key="7">
    <source>
        <dbReference type="EMBL" id="KRZ99218.1"/>
    </source>
</evidence>
<feature type="domain" description="Brix" evidence="6">
    <location>
        <begin position="28"/>
        <end position="241"/>
    </location>
</feature>
<dbReference type="InterPro" id="IPR039770">
    <property type="entry name" value="Rpf2"/>
</dbReference>
<evidence type="ECO:0000256" key="4">
    <source>
        <dbReference type="RuleBase" id="RU367086"/>
    </source>
</evidence>
<dbReference type="Pfam" id="PF04427">
    <property type="entry name" value="Brix"/>
    <property type="match status" value="1"/>
</dbReference>
<keyword evidence="8" id="KW-1185">Reference proteome</keyword>
<evidence type="ECO:0000313" key="8">
    <source>
        <dbReference type="Proteomes" id="UP000054251"/>
    </source>
</evidence>
<feature type="compositionally biased region" description="Acidic residues" evidence="5">
    <location>
        <begin position="298"/>
        <end position="314"/>
    </location>
</feature>
<dbReference type="PANTHER" id="PTHR12728:SF0">
    <property type="entry name" value="RIBOSOME PRODUCTION FACTOR 2 HOMOLOG"/>
    <property type="match status" value="1"/>
</dbReference>
<dbReference type="InterPro" id="IPR007109">
    <property type="entry name" value="Brix"/>
</dbReference>
<dbReference type="SMART" id="SM00879">
    <property type="entry name" value="Brix"/>
    <property type="match status" value="1"/>
</dbReference>
<dbReference type="GO" id="GO:0000027">
    <property type="term" value="P:ribosomal large subunit assembly"/>
    <property type="evidence" value="ECO:0007669"/>
    <property type="project" value="InterPro"/>
</dbReference>
<dbReference type="AlphaFoldDB" id="A0A0V1PSV7"/>
<comment type="caution">
    <text evidence="7">The sequence shown here is derived from an EMBL/GenBank/DDBJ whole genome shotgun (WGS) entry which is preliminary data.</text>
</comment>
<name>A0A0V1PSV7_9ASCO</name>
<reference evidence="7 8" key="1">
    <citation type="submission" date="2015-11" db="EMBL/GenBank/DDBJ databases">
        <title>The genome of Debaryomyces fabryi.</title>
        <authorList>
            <person name="Tafer H."/>
            <person name="Lopandic K."/>
        </authorList>
    </citation>
    <scope>NUCLEOTIDE SEQUENCE [LARGE SCALE GENOMIC DNA]</scope>
    <source>
        <strain evidence="7 8">CBS 789</strain>
    </source>
</reference>
<dbReference type="GO" id="GO:0019843">
    <property type="term" value="F:rRNA binding"/>
    <property type="evidence" value="ECO:0007669"/>
    <property type="project" value="UniProtKB-UniRule"/>
</dbReference>
<dbReference type="EMBL" id="LMYN01000163">
    <property type="protein sequence ID" value="KRZ99218.1"/>
    <property type="molecule type" value="Genomic_DNA"/>
</dbReference>
<protein>
    <recommendedName>
        <fullName evidence="4">Ribosome production factor 2 homolog</fullName>
    </recommendedName>
    <alternativeName>
        <fullName evidence="4">Ribosome biogenesis protein RPF2 homolog</fullName>
    </alternativeName>
</protein>
<sequence>MIRTIKPKNARSKRALAKKEAKLVENTKSALFVPGSTGNKFLHDAMCDLMALKKPAVKKFSKKNEIRPFEDATELEFFSEKNDNSLMVFSSNNKKRPNTLTFARFFNHKVFDMIELSIQNNAKLLQDFKKLTFTIGLKPMFVFNGPAFDSHPVFQHIKSLFMDFYRGEETDLQDVAGLQHIIALSTGEIEDPNSSALPLVHFRVYKLKTYKSGQKVPRVEIDEIGPRFDFKIGRRLTPPPEVEKEAYAVPKQLQPKQKKNVSTDFMGDKVAQIHVGKQDLGKLQTRKMKGLKAKYDQDDFDNEDEDFLSAEEEPESKRQKV</sequence>
<organism evidence="7 8">
    <name type="scientific">Debaryomyces fabryi</name>
    <dbReference type="NCBI Taxonomy" id="58627"/>
    <lineage>
        <taxon>Eukaryota</taxon>
        <taxon>Fungi</taxon>
        <taxon>Dikarya</taxon>
        <taxon>Ascomycota</taxon>
        <taxon>Saccharomycotina</taxon>
        <taxon>Pichiomycetes</taxon>
        <taxon>Debaryomycetaceae</taxon>
        <taxon>Debaryomyces</taxon>
    </lineage>
</organism>
<gene>
    <name evidence="7" type="ORF">AC631_05033</name>
</gene>
<proteinExistence type="inferred from homology"/>
<keyword evidence="3 4" id="KW-0539">Nucleus</keyword>
<comment type="similarity">
    <text evidence="2 4">Belongs to the RPF2 family.</text>
</comment>
<comment type="subcellular location">
    <subcellularLocation>
        <location evidence="1 4">Nucleus</location>
        <location evidence="1 4">Nucleolus</location>
    </subcellularLocation>
</comment>
<evidence type="ECO:0000259" key="6">
    <source>
        <dbReference type="PROSITE" id="PS50833"/>
    </source>
</evidence>
<feature type="region of interest" description="Disordered" evidence="5">
    <location>
        <begin position="292"/>
        <end position="321"/>
    </location>
</feature>
<evidence type="ECO:0000256" key="1">
    <source>
        <dbReference type="ARBA" id="ARBA00004604"/>
    </source>
</evidence>
<dbReference type="GO" id="GO:0000463">
    <property type="term" value="P:maturation of LSU-rRNA from tricistronic rRNA transcript (SSU-rRNA, 5.8S rRNA, LSU-rRNA)"/>
    <property type="evidence" value="ECO:0007669"/>
    <property type="project" value="TreeGrafter"/>
</dbReference>
<dbReference type="RefSeq" id="XP_015465321.1">
    <property type="nucleotide sequence ID" value="XM_015613862.1"/>
</dbReference>
<accession>A0A0V1PSV7</accession>
<evidence type="ECO:0000256" key="3">
    <source>
        <dbReference type="ARBA" id="ARBA00023242"/>
    </source>
</evidence>
<evidence type="ECO:0000256" key="2">
    <source>
        <dbReference type="ARBA" id="ARBA00010782"/>
    </source>
</evidence>